<protein>
    <submittedName>
        <fullName evidence="2">Uncharacterized protein</fullName>
    </submittedName>
</protein>
<dbReference type="RefSeq" id="WP_066922034.1">
    <property type="nucleotide sequence ID" value="NZ_CP011971.1"/>
</dbReference>
<evidence type="ECO:0000256" key="1">
    <source>
        <dbReference type="SAM" id="SignalP"/>
    </source>
</evidence>
<feature type="signal peptide" evidence="1">
    <location>
        <begin position="1"/>
        <end position="24"/>
    </location>
</feature>
<name>A0A127FCL6_STEDE</name>
<dbReference type="AlphaFoldDB" id="A0A127FCL6"/>
<proteinExistence type="predicted"/>
<gene>
    <name evidence="2" type="ORF">ACG33_13770</name>
</gene>
<keyword evidence="1" id="KW-0732">Signal</keyword>
<dbReference type="KEGG" id="sdf:ACG33_13770"/>
<organism evidence="2 3">
    <name type="scientific">Steroidobacter denitrificans</name>
    <dbReference type="NCBI Taxonomy" id="465721"/>
    <lineage>
        <taxon>Bacteria</taxon>
        <taxon>Pseudomonadati</taxon>
        <taxon>Pseudomonadota</taxon>
        <taxon>Gammaproteobacteria</taxon>
        <taxon>Steroidobacterales</taxon>
        <taxon>Steroidobacteraceae</taxon>
        <taxon>Steroidobacter</taxon>
    </lineage>
</organism>
<evidence type="ECO:0000313" key="2">
    <source>
        <dbReference type="EMBL" id="AMN48146.1"/>
    </source>
</evidence>
<reference evidence="2 3" key="1">
    <citation type="submission" date="2015-06" db="EMBL/GenBank/DDBJ databases">
        <title>A Comprehensive Approach to Explore the Metabolic and Phylogenetic Diversity of Bacterial Steroid Degradation in the Environment: Testosterone as an Example.</title>
        <authorList>
            <person name="Yang F.-C."/>
            <person name="Chen Y.-L."/>
            <person name="Yu C.-P."/>
            <person name="Tang S.-L."/>
            <person name="Wang P.-H."/>
            <person name="Ismail W."/>
            <person name="Wang C.-H."/>
            <person name="Yang C.-Y."/>
            <person name="Chiang Y.-R."/>
        </authorList>
    </citation>
    <scope>NUCLEOTIDE SEQUENCE [LARGE SCALE GENOMIC DNA]</scope>
    <source>
        <strain evidence="2 3">DSM 18526</strain>
    </source>
</reference>
<dbReference type="Proteomes" id="UP000070250">
    <property type="component" value="Chromosome"/>
</dbReference>
<sequence>MKSIKASWVILLCAMFAVAVPVYAQQPTEEPIVKLLNDMADKPENHLAIAAYYRTLAGDALAEAEKHKAMRNTYRHDHQKFKSGAATGQSMARHCDRLTKLQEETAAEYEALAKLHEAEAAAK</sequence>
<accession>A0A127FCL6</accession>
<dbReference type="OrthoDB" id="5986244at2"/>
<evidence type="ECO:0000313" key="3">
    <source>
        <dbReference type="Proteomes" id="UP000070250"/>
    </source>
</evidence>
<feature type="chain" id="PRO_5007448351" evidence="1">
    <location>
        <begin position="25"/>
        <end position="123"/>
    </location>
</feature>
<dbReference type="PATRIC" id="fig|465721.4.peg.2949"/>
<dbReference type="EMBL" id="CP011971">
    <property type="protein sequence ID" value="AMN48146.1"/>
    <property type="molecule type" value="Genomic_DNA"/>
</dbReference>
<keyword evidence="3" id="KW-1185">Reference proteome</keyword>